<gene>
    <name evidence="4" type="ORF">AB0D65_27370</name>
</gene>
<comment type="caution">
    <text evidence="4">The sequence shown here is derived from an EMBL/GenBank/DDBJ whole genome shotgun (WGS) entry which is preliminary data.</text>
</comment>
<evidence type="ECO:0000313" key="5">
    <source>
        <dbReference type="Proteomes" id="UP001551582"/>
    </source>
</evidence>
<evidence type="ECO:0000313" key="4">
    <source>
        <dbReference type="EMBL" id="MEU9354599.1"/>
    </source>
</evidence>
<feature type="compositionally biased region" description="Basic and acidic residues" evidence="1">
    <location>
        <begin position="47"/>
        <end position="56"/>
    </location>
</feature>
<accession>A0ABV3EDG1</accession>
<dbReference type="EMBL" id="JBEZLS010000023">
    <property type="protein sequence ID" value="MEU9354599.1"/>
    <property type="molecule type" value="Genomic_DNA"/>
</dbReference>
<keyword evidence="2" id="KW-0472">Membrane</keyword>
<feature type="transmembrane region" description="Helical" evidence="2">
    <location>
        <begin position="171"/>
        <end position="189"/>
    </location>
</feature>
<dbReference type="Proteomes" id="UP001551582">
    <property type="component" value="Unassembled WGS sequence"/>
</dbReference>
<keyword evidence="2" id="KW-0812">Transmembrane</keyword>
<evidence type="ECO:0000256" key="3">
    <source>
        <dbReference type="SAM" id="SignalP"/>
    </source>
</evidence>
<proteinExistence type="predicted"/>
<evidence type="ECO:0000256" key="1">
    <source>
        <dbReference type="SAM" id="MobiDB-lite"/>
    </source>
</evidence>
<evidence type="ECO:0000256" key="2">
    <source>
        <dbReference type="SAM" id="Phobius"/>
    </source>
</evidence>
<feature type="compositionally biased region" description="Low complexity" evidence="1">
    <location>
        <begin position="81"/>
        <end position="153"/>
    </location>
</feature>
<feature type="chain" id="PRO_5047340459" evidence="3">
    <location>
        <begin position="27"/>
        <end position="194"/>
    </location>
</feature>
<feature type="region of interest" description="Disordered" evidence="1">
    <location>
        <begin position="47"/>
        <end position="166"/>
    </location>
</feature>
<feature type="signal peptide" evidence="3">
    <location>
        <begin position="1"/>
        <end position="26"/>
    </location>
</feature>
<protein>
    <submittedName>
        <fullName evidence="4">Excalibur calcium-binding protein</fullName>
    </submittedName>
</protein>
<name>A0ABV3EDG1_9ACTN</name>
<sequence>MRRRTGAIGTLIALAAIVPLADTAHAQDLDCGDFTYQEDAQTFFNMDRSDPHRLDEDAGPDDGVACEALPRRGLTSSTFQPAPTTSAPTRTATPTAAEPTRTMTPTPTRTATPTPTRTATPTTAAPTRTATPTTPTSAPAAPTAPASVTPTRGVRGGLGGASGPGPSDWDVGIGATFVTGAVLAIGYAVKRRRA</sequence>
<dbReference type="RefSeq" id="WP_359986169.1">
    <property type="nucleotide sequence ID" value="NZ_JBEZLS010000023.1"/>
</dbReference>
<reference evidence="4 5" key="1">
    <citation type="submission" date="2024-06" db="EMBL/GenBank/DDBJ databases">
        <title>The Natural Products Discovery Center: Release of the First 8490 Sequenced Strains for Exploring Actinobacteria Biosynthetic Diversity.</title>
        <authorList>
            <person name="Kalkreuter E."/>
            <person name="Kautsar S.A."/>
            <person name="Yang D."/>
            <person name="Bader C.D."/>
            <person name="Teijaro C.N."/>
            <person name="Fluegel L."/>
            <person name="Davis C.M."/>
            <person name="Simpson J.R."/>
            <person name="Lauterbach L."/>
            <person name="Steele A.D."/>
            <person name="Gui C."/>
            <person name="Meng S."/>
            <person name="Li G."/>
            <person name="Viehrig K."/>
            <person name="Ye F."/>
            <person name="Su P."/>
            <person name="Kiefer A.F."/>
            <person name="Nichols A."/>
            <person name="Cepeda A.J."/>
            <person name="Yan W."/>
            <person name="Fan B."/>
            <person name="Jiang Y."/>
            <person name="Adhikari A."/>
            <person name="Zheng C.-J."/>
            <person name="Schuster L."/>
            <person name="Cowan T.M."/>
            <person name="Smanski M.J."/>
            <person name="Chevrette M.G."/>
            <person name="De Carvalho L.P.S."/>
            <person name="Shen B."/>
        </authorList>
    </citation>
    <scope>NUCLEOTIDE SEQUENCE [LARGE SCALE GENOMIC DNA]</scope>
    <source>
        <strain evidence="4 5">NPDC048274</strain>
    </source>
</reference>
<keyword evidence="3" id="KW-0732">Signal</keyword>
<keyword evidence="5" id="KW-1185">Reference proteome</keyword>
<feature type="compositionally biased region" description="Gly residues" evidence="1">
    <location>
        <begin position="154"/>
        <end position="163"/>
    </location>
</feature>
<keyword evidence="2" id="KW-1133">Transmembrane helix</keyword>
<organism evidence="4 5">
    <name type="scientific">Streptomyces griseoloalbus</name>
    <dbReference type="NCBI Taxonomy" id="67303"/>
    <lineage>
        <taxon>Bacteria</taxon>
        <taxon>Bacillati</taxon>
        <taxon>Actinomycetota</taxon>
        <taxon>Actinomycetes</taxon>
        <taxon>Kitasatosporales</taxon>
        <taxon>Streptomycetaceae</taxon>
        <taxon>Streptomyces</taxon>
    </lineage>
</organism>